<accession>A0A4Y7K5W0</accession>
<dbReference type="AlphaFoldDB" id="A0A4Y7K5W0"/>
<dbReference type="Gramene" id="RZC68216">
    <property type="protein sequence ID" value="RZC68216"/>
    <property type="gene ID" value="C5167_031469"/>
</dbReference>
<gene>
    <name evidence="1" type="ORF">C5167_031469</name>
</gene>
<keyword evidence="2" id="KW-1185">Reference proteome</keyword>
<evidence type="ECO:0000313" key="1">
    <source>
        <dbReference type="EMBL" id="RZC68216.1"/>
    </source>
</evidence>
<reference evidence="1 2" key="1">
    <citation type="journal article" date="2018" name="Science">
        <title>The opium poppy genome and morphinan production.</title>
        <authorList>
            <person name="Guo L."/>
            <person name="Winzer T."/>
            <person name="Yang X."/>
            <person name="Li Y."/>
            <person name="Ning Z."/>
            <person name="He Z."/>
            <person name="Teodor R."/>
            <person name="Lu Y."/>
            <person name="Bowser T.A."/>
            <person name="Graham I.A."/>
            <person name="Ye K."/>
        </authorList>
    </citation>
    <scope>NUCLEOTIDE SEQUENCE [LARGE SCALE GENOMIC DNA]</scope>
    <source>
        <strain evidence="2">cv. HN1</strain>
        <tissue evidence="1">Leaves</tissue>
    </source>
</reference>
<evidence type="ECO:0000313" key="2">
    <source>
        <dbReference type="Proteomes" id="UP000316621"/>
    </source>
</evidence>
<dbReference type="STRING" id="3469.A0A4Y7K5W0"/>
<sequence>MERMRSKTGVRFCLEDRRTGRKDNIRNAVTEVSLGAEPVELSFAVMDKSWIIEDRTSDAYNNRVEQFLRFDVRNEEKHNEKHSHKRRKNIPFISYWVWHGEDVGHIPTAVLPSTALMLAVVIFLVYVNREIPYSVTYMMCGEFEFSVTRWVNILFVLHLPAQIAGCKSVVLATPPGKDGSICKVEQFLDLEISKTAAKMIFQQGTLFLLVEALPKFEGSVLVSIPHRVFRGQNSMLAIEQVPDTLKSTIRTRNKKRPILLRGCEGLLQKKAYKILSISHEVVMDCAREYFFIAGEYLSIDHPLDYNGKDHRQPAEFENQSIDRDCDI</sequence>
<name>A0A4Y7K5W0_PAPSO</name>
<protein>
    <submittedName>
        <fullName evidence="1">Uncharacterized protein</fullName>
    </submittedName>
</protein>
<organism evidence="1 2">
    <name type="scientific">Papaver somniferum</name>
    <name type="common">Opium poppy</name>
    <dbReference type="NCBI Taxonomy" id="3469"/>
    <lineage>
        <taxon>Eukaryota</taxon>
        <taxon>Viridiplantae</taxon>
        <taxon>Streptophyta</taxon>
        <taxon>Embryophyta</taxon>
        <taxon>Tracheophyta</taxon>
        <taxon>Spermatophyta</taxon>
        <taxon>Magnoliopsida</taxon>
        <taxon>Ranunculales</taxon>
        <taxon>Papaveraceae</taxon>
        <taxon>Papaveroideae</taxon>
        <taxon>Papaver</taxon>
    </lineage>
</organism>
<dbReference type="EMBL" id="CM010721">
    <property type="protein sequence ID" value="RZC68216.1"/>
    <property type="molecule type" value="Genomic_DNA"/>
</dbReference>
<proteinExistence type="predicted"/>
<dbReference type="Proteomes" id="UP000316621">
    <property type="component" value="Chromosome 7"/>
</dbReference>